<dbReference type="FunFam" id="1.20.1640.10:FF:000025">
    <property type="entry name" value="Protein-export membrane protein SecF"/>
    <property type="match status" value="1"/>
</dbReference>
<dbReference type="PRINTS" id="PR01755">
    <property type="entry name" value="SECFTRNLCASE"/>
</dbReference>
<keyword evidence="4 9" id="KW-0812">Transmembrane</keyword>
<dbReference type="InterPro" id="IPR022813">
    <property type="entry name" value="SecD/SecF_arch_bac"/>
</dbReference>
<feature type="transmembrane region" description="Helical" evidence="9">
    <location>
        <begin position="240"/>
        <end position="257"/>
    </location>
</feature>
<dbReference type="InterPro" id="IPR022646">
    <property type="entry name" value="SecD/SecF_CS"/>
</dbReference>
<dbReference type="NCBIfam" id="TIGR00966">
    <property type="entry name" value="transloc_SecF"/>
    <property type="match status" value="1"/>
</dbReference>
<dbReference type="EMBL" id="FOHI01000003">
    <property type="protein sequence ID" value="SET14304.1"/>
    <property type="molecule type" value="Genomic_DNA"/>
</dbReference>
<keyword evidence="3 9" id="KW-1003">Cell membrane</keyword>
<keyword evidence="2 9" id="KW-0813">Transport</keyword>
<evidence type="ECO:0000256" key="3">
    <source>
        <dbReference type="ARBA" id="ARBA00022475"/>
    </source>
</evidence>
<comment type="similarity">
    <text evidence="9">Belongs to the SecD/SecF family. SecF subfamily.</text>
</comment>
<dbReference type="AlphaFoldDB" id="A0A1I0C4T9"/>
<dbReference type="Pfam" id="PF02355">
    <property type="entry name" value="SecD_SecF_C"/>
    <property type="match status" value="1"/>
</dbReference>
<comment type="function">
    <text evidence="9">Part of the Sec protein translocase complex. Interacts with the SecYEG preprotein conducting channel. SecDF uses the proton motive force (PMF) to complete protein translocation after the ATP-dependent function of SecA.</text>
</comment>
<dbReference type="GO" id="GO:0065002">
    <property type="term" value="P:intracellular protein transmembrane transport"/>
    <property type="evidence" value="ECO:0007669"/>
    <property type="project" value="UniProtKB-UniRule"/>
</dbReference>
<keyword evidence="7 9" id="KW-0811">Translocation</keyword>
<feature type="transmembrane region" description="Helical" evidence="9">
    <location>
        <begin position="188"/>
        <end position="209"/>
    </location>
</feature>
<evidence type="ECO:0000256" key="7">
    <source>
        <dbReference type="ARBA" id="ARBA00023010"/>
    </source>
</evidence>
<organism evidence="11 12">
    <name type="scientific">Nitrosospira multiformis</name>
    <dbReference type="NCBI Taxonomy" id="1231"/>
    <lineage>
        <taxon>Bacteria</taxon>
        <taxon>Pseudomonadati</taxon>
        <taxon>Pseudomonadota</taxon>
        <taxon>Betaproteobacteria</taxon>
        <taxon>Nitrosomonadales</taxon>
        <taxon>Nitrosomonadaceae</taxon>
        <taxon>Nitrosospira</taxon>
    </lineage>
</organism>
<dbReference type="Proteomes" id="UP000183339">
    <property type="component" value="Unassembled WGS sequence"/>
</dbReference>
<dbReference type="InterPro" id="IPR022645">
    <property type="entry name" value="SecD/SecF_bac"/>
</dbReference>
<keyword evidence="5 9" id="KW-0653">Protein transport</keyword>
<evidence type="ECO:0000256" key="1">
    <source>
        <dbReference type="ARBA" id="ARBA00004651"/>
    </source>
</evidence>
<dbReference type="GO" id="GO:0015450">
    <property type="term" value="F:protein-transporting ATPase activity"/>
    <property type="evidence" value="ECO:0007669"/>
    <property type="project" value="InterPro"/>
</dbReference>
<gene>
    <name evidence="9" type="primary">secF</name>
    <name evidence="11" type="ORF">SAMN05216412_103276</name>
</gene>
<feature type="transmembrane region" description="Helical" evidence="9">
    <location>
        <begin position="263"/>
        <end position="292"/>
    </location>
</feature>
<evidence type="ECO:0000256" key="6">
    <source>
        <dbReference type="ARBA" id="ARBA00022989"/>
    </source>
</evidence>
<comment type="subcellular location">
    <subcellularLocation>
        <location evidence="1 9">Cell membrane</location>
        <topology evidence="1 9">Multi-pass membrane protein</topology>
    </subcellularLocation>
</comment>
<dbReference type="HAMAP" id="MF_01464_B">
    <property type="entry name" value="SecF_B"/>
    <property type="match status" value="1"/>
</dbReference>
<reference evidence="11 12" key="1">
    <citation type="submission" date="2016-10" db="EMBL/GenBank/DDBJ databases">
        <authorList>
            <person name="de Groot N.N."/>
        </authorList>
    </citation>
    <scope>NUCLEOTIDE SEQUENCE [LARGE SCALE GENOMIC DNA]</scope>
    <source>
        <strain evidence="11 12">Nl7</strain>
    </source>
</reference>
<dbReference type="GO" id="GO:0005886">
    <property type="term" value="C:plasma membrane"/>
    <property type="evidence" value="ECO:0007669"/>
    <property type="project" value="UniProtKB-SubCell"/>
</dbReference>
<dbReference type="InterPro" id="IPR055344">
    <property type="entry name" value="SecD_SecF_C_bact"/>
</dbReference>
<dbReference type="OrthoDB" id="9774769at2"/>
<evidence type="ECO:0000313" key="11">
    <source>
        <dbReference type="EMBL" id="SET14304.1"/>
    </source>
</evidence>
<protein>
    <recommendedName>
        <fullName evidence="9">Protein-export membrane protein SecF</fullName>
    </recommendedName>
</protein>
<dbReference type="RefSeq" id="WP_074706356.1">
    <property type="nucleotide sequence ID" value="NZ_FOHI01000003.1"/>
</dbReference>
<feature type="transmembrane region" description="Helical" evidence="9">
    <location>
        <begin position="12"/>
        <end position="35"/>
    </location>
</feature>
<dbReference type="Pfam" id="PF07549">
    <property type="entry name" value="Sec_GG"/>
    <property type="match status" value="1"/>
</dbReference>
<dbReference type="InterPro" id="IPR048634">
    <property type="entry name" value="SecD_SecF_C"/>
</dbReference>
<keyword evidence="6 9" id="KW-1133">Transmembrane helix</keyword>
<evidence type="ECO:0000256" key="2">
    <source>
        <dbReference type="ARBA" id="ARBA00022448"/>
    </source>
</evidence>
<feature type="domain" description="Protein export membrane protein SecD/SecF C-terminal" evidence="10">
    <location>
        <begin position="110"/>
        <end position="291"/>
    </location>
</feature>
<dbReference type="GO" id="GO:0006605">
    <property type="term" value="P:protein targeting"/>
    <property type="evidence" value="ECO:0007669"/>
    <property type="project" value="UniProtKB-UniRule"/>
</dbReference>
<evidence type="ECO:0000256" key="5">
    <source>
        <dbReference type="ARBA" id="ARBA00022927"/>
    </source>
</evidence>
<evidence type="ECO:0000259" key="10">
    <source>
        <dbReference type="Pfam" id="PF02355"/>
    </source>
</evidence>
<dbReference type="SUPFAM" id="SSF82866">
    <property type="entry name" value="Multidrug efflux transporter AcrB transmembrane domain"/>
    <property type="match status" value="1"/>
</dbReference>
<proteinExistence type="inferred from homology"/>
<keyword evidence="8 9" id="KW-0472">Membrane</keyword>
<dbReference type="InterPro" id="IPR005665">
    <property type="entry name" value="SecF_bac"/>
</dbReference>
<dbReference type="PANTHER" id="PTHR30081:SF8">
    <property type="entry name" value="PROTEIN TRANSLOCASE SUBUNIT SECF"/>
    <property type="match status" value="1"/>
</dbReference>
<dbReference type="Gene3D" id="1.20.1640.10">
    <property type="entry name" value="Multidrug efflux transporter AcrB transmembrane domain"/>
    <property type="match status" value="1"/>
</dbReference>
<dbReference type="NCBIfam" id="TIGR00916">
    <property type="entry name" value="2A0604s01"/>
    <property type="match status" value="1"/>
</dbReference>
<evidence type="ECO:0000256" key="4">
    <source>
        <dbReference type="ARBA" id="ARBA00022692"/>
    </source>
</evidence>
<name>A0A1I0C4T9_9PROT</name>
<accession>A0A1I0C4T9</accession>
<sequence>MEFFRFKRDIPFMSWGKYTTTISLVTFIAAIFFLVTKGLNLGVDFTGGTVMEVSYTQPADLNRIRGTLIKLGMADASVQNFGTSRDVLIRLPAKADMSSAKLSETVIAALHADDETAELRRVEFVGPQVGKELVENGALALLIVSLGIVAYLAIRFEWKFGVSGIIANLHDVVIILGFFAFFQWEFSLTVLAAILAILGYSVNESVVVFDRIRENFRKMRRASVAQVIDNAITRTMSRTIITHGSTQMVVVSMLLFGGESLHYFALALTIGILFGIYSSVLVASPLLMLLGVSRKDIVKPEKKPEPEAVP</sequence>
<evidence type="ECO:0000256" key="8">
    <source>
        <dbReference type="ARBA" id="ARBA00023136"/>
    </source>
</evidence>
<dbReference type="GO" id="GO:0043952">
    <property type="term" value="P:protein transport by the Sec complex"/>
    <property type="evidence" value="ECO:0007669"/>
    <property type="project" value="UniProtKB-UniRule"/>
</dbReference>
<evidence type="ECO:0000313" key="12">
    <source>
        <dbReference type="Proteomes" id="UP000183339"/>
    </source>
</evidence>
<feature type="transmembrane region" description="Helical" evidence="9">
    <location>
        <begin position="161"/>
        <end position="182"/>
    </location>
</feature>
<evidence type="ECO:0000256" key="9">
    <source>
        <dbReference type="HAMAP-Rule" id="MF_01464"/>
    </source>
</evidence>
<feature type="transmembrane region" description="Helical" evidence="9">
    <location>
        <begin position="137"/>
        <end position="154"/>
    </location>
</feature>
<comment type="subunit">
    <text evidence="9">Forms a complex with SecD. Part of the essential Sec protein translocation apparatus which comprises SecA, SecYEG and auxiliary proteins SecDF-YajC and YidC.</text>
</comment>
<dbReference type="PANTHER" id="PTHR30081">
    <property type="entry name" value="PROTEIN-EXPORT MEMBRANE PROTEIN SEC"/>
    <property type="match status" value="1"/>
</dbReference>